<dbReference type="Proteomes" id="UP000095287">
    <property type="component" value="Unplaced"/>
</dbReference>
<reference evidence="2" key="1">
    <citation type="submission" date="2016-11" db="UniProtKB">
        <authorList>
            <consortium name="WormBaseParasite"/>
        </authorList>
    </citation>
    <scope>IDENTIFICATION</scope>
</reference>
<dbReference type="WBParaSite" id="L893_g11215.t1">
    <property type="protein sequence ID" value="L893_g11215.t1"/>
    <property type="gene ID" value="L893_g11215"/>
</dbReference>
<evidence type="ECO:0000313" key="2">
    <source>
        <dbReference type="WBParaSite" id="L893_g11215.t1"/>
    </source>
</evidence>
<sequence length="114" mass="13016">MWTVYALGGGGSATTIPRNPVLDVRFFIPDFCNRECLYICVLHAPTFQERKALLEKGLKALLLYDRTRNTYLAEFSRTPERSEGPRRKQAQDGVTYLGSDFFGSNSFLSRFHDT</sequence>
<organism evidence="1 2">
    <name type="scientific">Steinernema glaseri</name>
    <dbReference type="NCBI Taxonomy" id="37863"/>
    <lineage>
        <taxon>Eukaryota</taxon>
        <taxon>Metazoa</taxon>
        <taxon>Ecdysozoa</taxon>
        <taxon>Nematoda</taxon>
        <taxon>Chromadorea</taxon>
        <taxon>Rhabditida</taxon>
        <taxon>Tylenchina</taxon>
        <taxon>Panagrolaimomorpha</taxon>
        <taxon>Strongyloidoidea</taxon>
        <taxon>Steinernematidae</taxon>
        <taxon>Steinernema</taxon>
    </lineage>
</organism>
<evidence type="ECO:0000313" key="1">
    <source>
        <dbReference type="Proteomes" id="UP000095287"/>
    </source>
</evidence>
<proteinExistence type="predicted"/>
<dbReference type="AlphaFoldDB" id="A0A1I7XZW7"/>
<keyword evidence="1" id="KW-1185">Reference proteome</keyword>
<name>A0A1I7XZW7_9BILA</name>
<accession>A0A1I7XZW7</accession>
<protein>
    <submittedName>
        <fullName evidence="2">UDENN domain-containing protein</fullName>
    </submittedName>
</protein>